<gene>
    <name evidence="2" type="ORF">PoMZ_07493</name>
</gene>
<feature type="region of interest" description="Disordered" evidence="1">
    <location>
        <begin position="31"/>
        <end position="58"/>
    </location>
</feature>
<organism evidence="2 3">
    <name type="scientific">Pyricularia oryzae</name>
    <name type="common">Rice blast fungus</name>
    <name type="synonym">Magnaporthe oryzae</name>
    <dbReference type="NCBI Taxonomy" id="318829"/>
    <lineage>
        <taxon>Eukaryota</taxon>
        <taxon>Fungi</taxon>
        <taxon>Dikarya</taxon>
        <taxon>Ascomycota</taxon>
        <taxon>Pezizomycotina</taxon>
        <taxon>Sordariomycetes</taxon>
        <taxon>Sordariomycetidae</taxon>
        <taxon>Magnaporthales</taxon>
        <taxon>Pyriculariaceae</taxon>
        <taxon>Pyricularia</taxon>
    </lineage>
</organism>
<feature type="compositionally biased region" description="Pro residues" evidence="1">
    <location>
        <begin position="97"/>
        <end position="107"/>
    </location>
</feature>
<sequence>MRNPGPCEGTTCAQLLHPSSFLACSQVTSATRTSLDSVDPTRPRQRTQQPVRHCRSVPRATGSEIQNFLFCPFCSDHSLNRSPTKKKEKTRAFATPPHTPPPPPPPPPKEEKKEGPSHAQAATATQQLLAASAPSPSQTRIFPTSRCRLSKSTCDPSTRVTSICRRIELLAPPPHPLKVTHTYHQLPLPVAKLGY</sequence>
<protein>
    <submittedName>
        <fullName evidence="2">Uncharacterized protein</fullName>
    </submittedName>
</protein>
<evidence type="ECO:0000313" key="3">
    <source>
        <dbReference type="Proteomes" id="UP000294847"/>
    </source>
</evidence>
<dbReference type="EMBL" id="CP034207">
    <property type="protein sequence ID" value="QBZ60551.1"/>
    <property type="molecule type" value="Genomic_DNA"/>
</dbReference>
<dbReference type="Proteomes" id="UP000294847">
    <property type="component" value="Chromosome 4"/>
</dbReference>
<reference evidence="2 3" key="1">
    <citation type="journal article" date="2019" name="Mol. Biol. Evol.">
        <title>Blast fungal genomes show frequent chromosomal changes, gene gains and losses, and effector gene turnover.</title>
        <authorList>
            <person name="Gomez Luciano L.B."/>
            <person name="Jason Tsai I."/>
            <person name="Chuma I."/>
            <person name="Tosa Y."/>
            <person name="Chen Y.H."/>
            <person name="Li J.Y."/>
            <person name="Li M.Y."/>
            <person name="Jade Lu M.Y."/>
            <person name="Nakayashiki H."/>
            <person name="Li W.H."/>
        </authorList>
    </citation>
    <scope>NUCLEOTIDE SEQUENCE [LARGE SCALE GENOMIC DNA]</scope>
    <source>
        <strain evidence="2">MZ5-1-6</strain>
    </source>
</reference>
<dbReference type="AlphaFoldDB" id="A0A4P7NF98"/>
<accession>A0A4P7NF98</accession>
<proteinExistence type="predicted"/>
<dbReference type="PROSITE" id="PS51257">
    <property type="entry name" value="PROKAR_LIPOPROTEIN"/>
    <property type="match status" value="1"/>
</dbReference>
<evidence type="ECO:0000313" key="2">
    <source>
        <dbReference type="EMBL" id="QBZ60551.1"/>
    </source>
</evidence>
<name>A0A4P7NF98_PYROR</name>
<feature type="region of interest" description="Disordered" evidence="1">
    <location>
        <begin position="81"/>
        <end position="122"/>
    </location>
</feature>
<evidence type="ECO:0000256" key="1">
    <source>
        <dbReference type="SAM" id="MobiDB-lite"/>
    </source>
</evidence>